<evidence type="ECO:0000313" key="3">
    <source>
        <dbReference type="Proteomes" id="UP000241507"/>
    </source>
</evidence>
<gene>
    <name evidence="2" type="ORF">C7S20_18490</name>
</gene>
<name>A0A2R3Z9X5_9FLAO</name>
<protein>
    <submittedName>
        <fullName evidence="2">Uncharacterized protein</fullName>
    </submittedName>
</protein>
<keyword evidence="1" id="KW-0472">Membrane</keyword>
<keyword evidence="1" id="KW-1133">Transmembrane helix</keyword>
<organism evidence="2 3">
    <name type="scientific">Christiangramia fulva</name>
    <dbReference type="NCBI Taxonomy" id="2126553"/>
    <lineage>
        <taxon>Bacteria</taxon>
        <taxon>Pseudomonadati</taxon>
        <taxon>Bacteroidota</taxon>
        <taxon>Flavobacteriia</taxon>
        <taxon>Flavobacteriales</taxon>
        <taxon>Flavobacteriaceae</taxon>
        <taxon>Christiangramia</taxon>
    </lineage>
</organism>
<keyword evidence="3" id="KW-1185">Reference proteome</keyword>
<dbReference type="Proteomes" id="UP000241507">
    <property type="component" value="Chromosome"/>
</dbReference>
<feature type="transmembrane region" description="Helical" evidence="1">
    <location>
        <begin position="6"/>
        <end position="25"/>
    </location>
</feature>
<proteinExistence type="predicted"/>
<dbReference type="AlphaFoldDB" id="A0A2R3Z9X5"/>
<evidence type="ECO:0000313" key="2">
    <source>
        <dbReference type="EMBL" id="AVR47076.1"/>
    </source>
</evidence>
<keyword evidence="1" id="KW-0812">Transmembrane</keyword>
<evidence type="ECO:0000256" key="1">
    <source>
        <dbReference type="SAM" id="Phobius"/>
    </source>
</evidence>
<reference evidence="3" key="1">
    <citation type="submission" date="2018-03" db="EMBL/GenBank/DDBJ databases">
        <title>Gramella fulva sp. nov., isolated from a dry surface of tidal flat.</title>
        <authorList>
            <person name="Hwang S.H."/>
            <person name="Hwang W.M."/>
            <person name="Kang K."/>
            <person name="Ahn T.-Y."/>
        </authorList>
    </citation>
    <scope>NUCLEOTIDE SEQUENCE [LARGE SCALE GENOMIC DNA]</scope>
    <source>
        <strain evidence="3">SH35</strain>
    </source>
</reference>
<sequence length="68" mass="7987">MLLLLYYIIGGIVVLTAVGLWFRMMSRNKTLNQIRFEDSEEIRHLFDKHASKEMCSEKNKGKISLNQK</sequence>
<dbReference type="RefSeq" id="WP_107013846.1">
    <property type="nucleotide sequence ID" value="NZ_CP028136.1"/>
</dbReference>
<dbReference type="EMBL" id="CP028136">
    <property type="protein sequence ID" value="AVR47076.1"/>
    <property type="molecule type" value="Genomic_DNA"/>
</dbReference>
<dbReference type="KEGG" id="grs:C7S20_18490"/>
<accession>A0A2R3Z9X5</accession>